<keyword evidence="3" id="KW-0479">Metal-binding</keyword>
<keyword evidence="4" id="KW-0408">Iron</keyword>
<dbReference type="AlphaFoldDB" id="A0A0C9MYX9"/>
<accession>A0A0C9MYX9</accession>
<dbReference type="InterPro" id="IPR036010">
    <property type="entry name" value="2Fe-2S_ferredoxin-like_sf"/>
</dbReference>
<evidence type="ECO:0000256" key="3">
    <source>
        <dbReference type="ARBA" id="ARBA00022723"/>
    </source>
</evidence>
<dbReference type="PROSITE" id="PS00814">
    <property type="entry name" value="ADX"/>
    <property type="match status" value="1"/>
</dbReference>
<evidence type="ECO:0000256" key="1">
    <source>
        <dbReference type="ARBA" id="ARBA00010914"/>
    </source>
</evidence>
<dbReference type="Pfam" id="PF00111">
    <property type="entry name" value="Fer2"/>
    <property type="match status" value="1"/>
</dbReference>
<dbReference type="InterPro" id="IPR018298">
    <property type="entry name" value="Adrenodoxin_Fe-S_BS"/>
</dbReference>
<evidence type="ECO:0000256" key="4">
    <source>
        <dbReference type="ARBA" id="ARBA00023004"/>
    </source>
</evidence>
<dbReference type="GO" id="GO:0009055">
    <property type="term" value="F:electron transfer activity"/>
    <property type="evidence" value="ECO:0007669"/>
    <property type="project" value="TreeGrafter"/>
</dbReference>
<dbReference type="PROSITE" id="PS51085">
    <property type="entry name" value="2FE2S_FER_2"/>
    <property type="match status" value="1"/>
</dbReference>
<comment type="caution">
    <text evidence="8">The sequence shown here is derived from an EMBL/GenBank/DDBJ whole genome shotgun (WGS) entry which is preliminary data.</text>
</comment>
<dbReference type="SUPFAM" id="SSF54292">
    <property type="entry name" value="2Fe-2S ferredoxin-like"/>
    <property type="match status" value="1"/>
</dbReference>
<reference evidence="8 9" key="1">
    <citation type="submission" date="2014-08" db="EMBL/GenBank/DDBJ databases">
        <title>Whole genome shotgun sequence of Sphingomonas paucimobilis NBRC 13935.</title>
        <authorList>
            <person name="Hosoyama A."/>
            <person name="Hashimoto M."/>
            <person name="Hosoyama Y."/>
            <person name="Noguchi M."/>
            <person name="Uohara A."/>
            <person name="Ohji S."/>
            <person name="Katano-Makiyama Y."/>
            <person name="Ichikawa N."/>
            <person name="Kimura A."/>
            <person name="Yamazoe A."/>
            <person name="Fujita N."/>
        </authorList>
    </citation>
    <scope>NUCLEOTIDE SEQUENCE [LARGE SCALE GENOMIC DNA]</scope>
    <source>
        <strain evidence="8 9">NBRC 13935</strain>
    </source>
</reference>
<dbReference type="InterPro" id="IPR001055">
    <property type="entry name" value="Adrenodoxin-like"/>
</dbReference>
<dbReference type="Proteomes" id="UP000032025">
    <property type="component" value="Unassembled WGS sequence"/>
</dbReference>
<dbReference type="GO" id="GO:0046872">
    <property type="term" value="F:metal ion binding"/>
    <property type="evidence" value="ECO:0007669"/>
    <property type="project" value="UniProtKB-KW"/>
</dbReference>
<evidence type="ECO:0000256" key="6">
    <source>
        <dbReference type="ARBA" id="ARBA00034078"/>
    </source>
</evidence>
<dbReference type="PANTHER" id="PTHR23426:SF65">
    <property type="entry name" value="FERREDOXIN-2, MITOCHONDRIAL"/>
    <property type="match status" value="1"/>
</dbReference>
<gene>
    <name evidence="8" type="ORF">SP6_11_00330</name>
</gene>
<dbReference type="RefSeq" id="WP_007404184.1">
    <property type="nucleotide sequence ID" value="NZ_BBJS01000011.1"/>
</dbReference>
<feature type="domain" description="2Fe-2S ferredoxin-type" evidence="7">
    <location>
        <begin position="2"/>
        <end position="101"/>
    </location>
</feature>
<dbReference type="EMBL" id="BBJS01000011">
    <property type="protein sequence ID" value="GAN12534.1"/>
    <property type="molecule type" value="Genomic_DNA"/>
</dbReference>
<dbReference type="PRINTS" id="PR00355">
    <property type="entry name" value="ADRENODOXIN"/>
</dbReference>
<evidence type="ECO:0000313" key="9">
    <source>
        <dbReference type="Proteomes" id="UP000032025"/>
    </source>
</evidence>
<sequence length="101" mass="10622">MIALTFITRDGASVAAEGMPGETLLRAGQRAGQPLEGTCGGQMACATCHVLIEPAFLDRLPPPSAEEEDMLDLVPEATRASRLACQIMLSPDLDGCIARIP</sequence>
<keyword evidence="5" id="KW-0411">Iron-sulfur</keyword>
<proteinExistence type="inferred from homology"/>
<evidence type="ECO:0000259" key="7">
    <source>
        <dbReference type="PROSITE" id="PS51085"/>
    </source>
</evidence>
<dbReference type="InterPro" id="IPR001041">
    <property type="entry name" value="2Fe-2S_ferredoxin-type"/>
</dbReference>
<evidence type="ECO:0000256" key="5">
    <source>
        <dbReference type="ARBA" id="ARBA00023014"/>
    </source>
</evidence>
<name>A0A0C9MYX9_SPHPI</name>
<organism evidence="8 9">
    <name type="scientific">Sphingomonas paucimobilis NBRC 13935</name>
    <dbReference type="NCBI Taxonomy" id="1219050"/>
    <lineage>
        <taxon>Bacteria</taxon>
        <taxon>Pseudomonadati</taxon>
        <taxon>Pseudomonadota</taxon>
        <taxon>Alphaproteobacteria</taxon>
        <taxon>Sphingomonadales</taxon>
        <taxon>Sphingomonadaceae</taxon>
        <taxon>Sphingomonas</taxon>
    </lineage>
</organism>
<dbReference type="GeneID" id="78526293"/>
<dbReference type="GO" id="GO:0051537">
    <property type="term" value="F:2 iron, 2 sulfur cluster binding"/>
    <property type="evidence" value="ECO:0007669"/>
    <property type="project" value="UniProtKB-KW"/>
</dbReference>
<keyword evidence="9" id="KW-1185">Reference proteome</keyword>
<comment type="similarity">
    <text evidence="1">Belongs to the adrenodoxin/putidaredoxin family.</text>
</comment>
<comment type="cofactor">
    <cofactor evidence="6">
        <name>[2Fe-2S] cluster</name>
        <dbReference type="ChEBI" id="CHEBI:190135"/>
    </cofactor>
</comment>
<protein>
    <submittedName>
        <fullName evidence="8">DNA, contig: SP611</fullName>
    </submittedName>
</protein>
<dbReference type="InterPro" id="IPR012675">
    <property type="entry name" value="Beta-grasp_dom_sf"/>
</dbReference>
<dbReference type="CDD" id="cd00207">
    <property type="entry name" value="fer2"/>
    <property type="match status" value="1"/>
</dbReference>
<dbReference type="Gene3D" id="3.10.20.30">
    <property type="match status" value="1"/>
</dbReference>
<evidence type="ECO:0000256" key="2">
    <source>
        <dbReference type="ARBA" id="ARBA00022714"/>
    </source>
</evidence>
<keyword evidence="2" id="KW-0001">2Fe-2S</keyword>
<dbReference type="PANTHER" id="PTHR23426">
    <property type="entry name" value="FERREDOXIN/ADRENODOXIN"/>
    <property type="match status" value="1"/>
</dbReference>
<evidence type="ECO:0000313" key="8">
    <source>
        <dbReference type="EMBL" id="GAN12534.1"/>
    </source>
</evidence>
<dbReference type="GO" id="GO:0140647">
    <property type="term" value="P:P450-containing electron transport chain"/>
    <property type="evidence" value="ECO:0007669"/>
    <property type="project" value="InterPro"/>
</dbReference>